<evidence type="ECO:0000256" key="16">
    <source>
        <dbReference type="ARBA" id="ARBA00051245"/>
    </source>
</evidence>
<evidence type="ECO:0000256" key="8">
    <source>
        <dbReference type="ARBA" id="ARBA00022679"/>
    </source>
</evidence>
<evidence type="ECO:0000259" key="18">
    <source>
        <dbReference type="Pfam" id="PF02706"/>
    </source>
</evidence>
<sequence length="473" mass="52327">MNKGNINLDEISIRGICTDLARSLLFIILAAAAMWLGADGAGRLTYTPQYTSSATVVVSAKGENSAYSSLSMANEMAGVFSEVFQSDALRERVTRDAGEDIQGTITCQAIEETNLLVLNAVSSDPRQAYLYINSALKNYEDVAGYVFSNASLEIVQEPQVPEGPSNVSRLVSMRNMLALAGAAVMAVIVILAYLFRFTVKNTVSASRQLDGTIQGVIPFEKKNGRQKEQRTKQALLLSSPLVSMGFAEASRKAQARIEHHMKKRGLKVLQVASISENEGKSTVAANIALALAEKHKKVLLIDGDLHKPAQFKIFSKKQPGHFSLEDVLRGKADWKEALICDRKEQLYQLLQFHAATDSAGVLDMERLTALMAQWREEMDYIIIDSSPAAVSTDAEVWMQLADTVLLVVRQDWSDVRMINDTVDLVWQSGTDFAGFILNAFKSEWAGARREYGYSHYAAERTYTAERNQYDGRK</sequence>
<feature type="transmembrane region" description="Helical" evidence="17">
    <location>
        <begin position="20"/>
        <end position="38"/>
    </location>
</feature>
<keyword evidence="10" id="KW-0547">Nucleotide-binding</keyword>
<comment type="similarity">
    <text evidence="3">Belongs to the CpsD/CapB family.</text>
</comment>
<dbReference type="GO" id="GO:0005886">
    <property type="term" value="C:plasma membrane"/>
    <property type="evidence" value="ECO:0007669"/>
    <property type="project" value="UniProtKB-SubCell"/>
</dbReference>
<keyword evidence="7" id="KW-0997">Cell inner membrane</keyword>
<evidence type="ECO:0000256" key="17">
    <source>
        <dbReference type="SAM" id="Phobius"/>
    </source>
</evidence>
<evidence type="ECO:0000256" key="6">
    <source>
        <dbReference type="ARBA" id="ARBA00022475"/>
    </source>
</evidence>
<accession>A0A9D2D2C3</accession>
<dbReference type="Pfam" id="PF02706">
    <property type="entry name" value="Wzz"/>
    <property type="match status" value="1"/>
</dbReference>
<reference evidence="20" key="1">
    <citation type="journal article" date="2021" name="PeerJ">
        <title>Extensive microbial diversity within the chicken gut microbiome revealed by metagenomics and culture.</title>
        <authorList>
            <person name="Gilroy R."/>
            <person name="Ravi A."/>
            <person name="Getino M."/>
            <person name="Pursley I."/>
            <person name="Horton D.L."/>
            <person name="Alikhan N.F."/>
            <person name="Baker D."/>
            <person name="Gharbi K."/>
            <person name="Hall N."/>
            <person name="Watson M."/>
            <person name="Adriaenssens E.M."/>
            <person name="Foster-Nyarko E."/>
            <person name="Jarju S."/>
            <person name="Secka A."/>
            <person name="Antonio M."/>
            <person name="Oren A."/>
            <person name="Chaudhuri R.R."/>
            <person name="La Ragione R."/>
            <person name="Hildebrand F."/>
            <person name="Pallen M.J."/>
        </authorList>
    </citation>
    <scope>NUCLEOTIDE SEQUENCE</scope>
    <source>
        <strain evidence="20">CHK192-9172</strain>
    </source>
</reference>
<evidence type="ECO:0000313" key="20">
    <source>
        <dbReference type="EMBL" id="HIZ07351.1"/>
    </source>
</evidence>
<evidence type="ECO:0000256" key="11">
    <source>
        <dbReference type="ARBA" id="ARBA00022777"/>
    </source>
</evidence>
<evidence type="ECO:0000256" key="2">
    <source>
        <dbReference type="ARBA" id="ARBA00006683"/>
    </source>
</evidence>
<keyword evidence="12" id="KW-0067">ATP-binding</keyword>
<gene>
    <name evidence="20" type="ORF">IAA08_05380</name>
</gene>
<dbReference type="InterPro" id="IPR003856">
    <property type="entry name" value="LPS_length_determ_N"/>
</dbReference>
<protein>
    <recommendedName>
        <fullName evidence="5">non-specific protein-tyrosine kinase</fullName>
        <ecNumber evidence="5">2.7.10.2</ecNumber>
    </recommendedName>
</protein>
<dbReference type="SUPFAM" id="SSF52540">
    <property type="entry name" value="P-loop containing nucleoside triphosphate hydrolases"/>
    <property type="match status" value="1"/>
</dbReference>
<name>A0A9D2D2C3_9FIRM</name>
<keyword evidence="6" id="KW-1003">Cell membrane</keyword>
<dbReference type="Gene3D" id="3.40.50.300">
    <property type="entry name" value="P-loop containing nucleotide triphosphate hydrolases"/>
    <property type="match status" value="1"/>
</dbReference>
<dbReference type="InterPro" id="IPR005702">
    <property type="entry name" value="Wzc-like_C"/>
</dbReference>
<organism evidence="20 21">
    <name type="scientific">Candidatus Eubacterium avistercoris</name>
    <dbReference type="NCBI Taxonomy" id="2838567"/>
    <lineage>
        <taxon>Bacteria</taxon>
        <taxon>Bacillati</taxon>
        <taxon>Bacillota</taxon>
        <taxon>Clostridia</taxon>
        <taxon>Eubacteriales</taxon>
        <taxon>Eubacteriaceae</taxon>
        <taxon>Eubacterium</taxon>
    </lineage>
</organism>
<feature type="transmembrane region" description="Helical" evidence="17">
    <location>
        <begin position="176"/>
        <end position="195"/>
    </location>
</feature>
<feature type="domain" description="Polysaccharide chain length determinant N-terminal" evidence="18">
    <location>
        <begin position="9"/>
        <end position="96"/>
    </location>
</feature>
<evidence type="ECO:0000256" key="13">
    <source>
        <dbReference type="ARBA" id="ARBA00022989"/>
    </source>
</evidence>
<evidence type="ECO:0000256" key="4">
    <source>
        <dbReference type="ARBA" id="ARBA00008883"/>
    </source>
</evidence>
<dbReference type="PANTHER" id="PTHR32309">
    <property type="entry name" value="TYROSINE-PROTEIN KINASE"/>
    <property type="match status" value="1"/>
</dbReference>
<feature type="domain" description="AAA" evidence="19">
    <location>
        <begin position="279"/>
        <end position="409"/>
    </location>
</feature>
<dbReference type="Pfam" id="PF13614">
    <property type="entry name" value="AAA_31"/>
    <property type="match status" value="1"/>
</dbReference>
<keyword evidence="15" id="KW-0829">Tyrosine-protein kinase</keyword>
<dbReference type="EMBL" id="DXCH01000149">
    <property type="protein sequence ID" value="HIZ07351.1"/>
    <property type="molecule type" value="Genomic_DNA"/>
</dbReference>
<reference evidence="20" key="2">
    <citation type="submission" date="2021-04" db="EMBL/GenBank/DDBJ databases">
        <authorList>
            <person name="Gilroy R."/>
        </authorList>
    </citation>
    <scope>NUCLEOTIDE SEQUENCE</scope>
    <source>
        <strain evidence="20">CHK192-9172</strain>
    </source>
</reference>
<comment type="catalytic activity">
    <reaction evidence="16">
        <text>L-tyrosyl-[protein] + ATP = O-phospho-L-tyrosyl-[protein] + ADP + H(+)</text>
        <dbReference type="Rhea" id="RHEA:10596"/>
        <dbReference type="Rhea" id="RHEA-COMP:10136"/>
        <dbReference type="Rhea" id="RHEA-COMP:20101"/>
        <dbReference type="ChEBI" id="CHEBI:15378"/>
        <dbReference type="ChEBI" id="CHEBI:30616"/>
        <dbReference type="ChEBI" id="CHEBI:46858"/>
        <dbReference type="ChEBI" id="CHEBI:61978"/>
        <dbReference type="ChEBI" id="CHEBI:456216"/>
        <dbReference type="EC" id="2.7.10.2"/>
    </reaction>
</comment>
<dbReference type="GO" id="GO:0004715">
    <property type="term" value="F:non-membrane spanning protein tyrosine kinase activity"/>
    <property type="evidence" value="ECO:0007669"/>
    <property type="project" value="UniProtKB-EC"/>
</dbReference>
<dbReference type="InterPro" id="IPR027417">
    <property type="entry name" value="P-loop_NTPase"/>
</dbReference>
<keyword evidence="14 17" id="KW-0472">Membrane</keyword>
<comment type="caution">
    <text evidence="20">The sequence shown here is derived from an EMBL/GenBank/DDBJ whole genome shotgun (WGS) entry which is preliminary data.</text>
</comment>
<dbReference type="PANTHER" id="PTHR32309:SF13">
    <property type="entry name" value="FERRIC ENTEROBACTIN TRANSPORT PROTEIN FEPE"/>
    <property type="match status" value="1"/>
</dbReference>
<comment type="similarity">
    <text evidence="4">Belongs to the etk/wzc family.</text>
</comment>
<dbReference type="AlphaFoldDB" id="A0A9D2D2C3"/>
<keyword evidence="8 20" id="KW-0808">Transferase</keyword>
<evidence type="ECO:0000256" key="7">
    <source>
        <dbReference type="ARBA" id="ARBA00022519"/>
    </source>
</evidence>
<dbReference type="GO" id="GO:0005524">
    <property type="term" value="F:ATP binding"/>
    <property type="evidence" value="ECO:0007669"/>
    <property type="project" value="UniProtKB-KW"/>
</dbReference>
<evidence type="ECO:0000256" key="5">
    <source>
        <dbReference type="ARBA" id="ARBA00011903"/>
    </source>
</evidence>
<evidence type="ECO:0000256" key="3">
    <source>
        <dbReference type="ARBA" id="ARBA00007316"/>
    </source>
</evidence>
<dbReference type="InterPro" id="IPR025669">
    <property type="entry name" value="AAA_dom"/>
</dbReference>
<keyword evidence="13 17" id="KW-1133">Transmembrane helix</keyword>
<dbReference type="InterPro" id="IPR050445">
    <property type="entry name" value="Bact_polysacc_biosynth/exp"/>
</dbReference>
<keyword evidence="11" id="KW-0418">Kinase</keyword>
<dbReference type="Proteomes" id="UP000824024">
    <property type="component" value="Unassembled WGS sequence"/>
</dbReference>
<evidence type="ECO:0000256" key="10">
    <source>
        <dbReference type="ARBA" id="ARBA00022741"/>
    </source>
</evidence>
<dbReference type="NCBIfam" id="TIGR01007">
    <property type="entry name" value="eps_fam"/>
    <property type="match status" value="1"/>
</dbReference>
<dbReference type="EC" id="2.7.10.2" evidence="5"/>
<keyword evidence="9 17" id="KW-0812">Transmembrane</keyword>
<comment type="subcellular location">
    <subcellularLocation>
        <location evidence="1">Cell inner membrane</location>
        <topology evidence="1">Multi-pass membrane protein</topology>
    </subcellularLocation>
</comment>
<proteinExistence type="inferred from homology"/>
<evidence type="ECO:0000256" key="9">
    <source>
        <dbReference type="ARBA" id="ARBA00022692"/>
    </source>
</evidence>
<evidence type="ECO:0000256" key="15">
    <source>
        <dbReference type="ARBA" id="ARBA00023137"/>
    </source>
</evidence>
<evidence type="ECO:0000256" key="14">
    <source>
        <dbReference type="ARBA" id="ARBA00023136"/>
    </source>
</evidence>
<evidence type="ECO:0000259" key="19">
    <source>
        <dbReference type="Pfam" id="PF13614"/>
    </source>
</evidence>
<dbReference type="CDD" id="cd05387">
    <property type="entry name" value="BY-kinase"/>
    <property type="match status" value="1"/>
</dbReference>
<evidence type="ECO:0000256" key="12">
    <source>
        <dbReference type="ARBA" id="ARBA00022840"/>
    </source>
</evidence>
<evidence type="ECO:0000313" key="21">
    <source>
        <dbReference type="Proteomes" id="UP000824024"/>
    </source>
</evidence>
<evidence type="ECO:0000256" key="1">
    <source>
        <dbReference type="ARBA" id="ARBA00004429"/>
    </source>
</evidence>
<comment type="similarity">
    <text evidence="2">Belongs to the CpsC/CapA family.</text>
</comment>